<organism evidence="2 3">
    <name type="scientific">Candidatus Cryptobacteroides avistercoris</name>
    <dbReference type="NCBI Taxonomy" id="2840758"/>
    <lineage>
        <taxon>Bacteria</taxon>
        <taxon>Pseudomonadati</taxon>
        <taxon>Bacteroidota</taxon>
        <taxon>Bacteroidia</taxon>
        <taxon>Bacteroidales</taxon>
        <taxon>Candidatus Cryptobacteroides</taxon>
    </lineage>
</organism>
<reference evidence="2" key="2">
    <citation type="journal article" date="2021" name="PeerJ">
        <title>Extensive microbial diversity within the chicken gut microbiome revealed by metagenomics and culture.</title>
        <authorList>
            <person name="Gilroy R."/>
            <person name="Ravi A."/>
            <person name="Getino M."/>
            <person name="Pursley I."/>
            <person name="Horton D.L."/>
            <person name="Alikhan N.F."/>
            <person name="Baker D."/>
            <person name="Gharbi K."/>
            <person name="Hall N."/>
            <person name="Watson M."/>
            <person name="Adriaenssens E.M."/>
            <person name="Foster-Nyarko E."/>
            <person name="Jarju S."/>
            <person name="Secka A."/>
            <person name="Antonio M."/>
            <person name="Oren A."/>
            <person name="Chaudhuri R.R."/>
            <person name="La Ragione R."/>
            <person name="Hildebrand F."/>
            <person name="Pallen M.J."/>
        </authorList>
    </citation>
    <scope>NUCLEOTIDE SEQUENCE</scope>
    <source>
        <strain evidence="2">B3-1481</strain>
    </source>
</reference>
<protein>
    <submittedName>
        <fullName evidence="2">RluA family pseudouridine synthase</fullName>
    </submittedName>
</protein>
<evidence type="ECO:0000313" key="3">
    <source>
        <dbReference type="Proteomes" id="UP000823769"/>
    </source>
</evidence>
<reference evidence="2" key="1">
    <citation type="submission" date="2020-10" db="EMBL/GenBank/DDBJ databases">
        <authorList>
            <person name="Gilroy R."/>
        </authorList>
    </citation>
    <scope>NUCLEOTIDE SEQUENCE</scope>
    <source>
        <strain evidence="2">B3-1481</strain>
    </source>
</reference>
<dbReference type="PANTHER" id="PTHR21600">
    <property type="entry name" value="MITOCHONDRIAL RNA PSEUDOURIDINE SYNTHASE"/>
    <property type="match status" value="1"/>
</dbReference>
<name>A0A9D9IYV4_9BACT</name>
<dbReference type="Proteomes" id="UP000823769">
    <property type="component" value="Unassembled WGS sequence"/>
</dbReference>
<feature type="domain" description="Pseudouridine synthase RsuA/RluA-like" evidence="1">
    <location>
        <begin position="223"/>
        <end position="373"/>
    </location>
</feature>
<proteinExistence type="predicted"/>
<accession>A0A9D9IYV4</accession>
<sequence>MFTYPFRYTPTPGVMEAARALSARIDASPALKSIFSEGKMLGVLLTDRGTLEAFSGLAGGHAVLDGFVPPVFDYSDPSGYFRLREAEISAMPDGIAKSHASARLQDWLFEQYRVLNARGENLSVKEIFARRGMVPPGGTGECAAPKLLQHAYLHGMKPLAMGEFWYGASHCSEVREHGRFYPACFGKCGPLLTFMTEGLEMEPNPLDREYEGAEPEILHADRDIIVVNKPAGMLSVPGRTGVKSLLDLLSEQYGEVHSCHRLDMDTSGVMVFARNLSCKAVLEAQFAGRAVSKTYRARLSTGSSPFRRSLSGTVALPLMPDYYDRPRQIVDREHGKPAVTEYRVLEILPDGEIDILFHPLTGRTHQLRVHAAHPAGLGRPIKGDLLYGGSPASRLYLHAESLSFRHPASGVKLNFTAGRR</sequence>
<dbReference type="GO" id="GO:0003723">
    <property type="term" value="F:RNA binding"/>
    <property type="evidence" value="ECO:0007669"/>
    <property type="project" value="InterPro"/>
</dbReference>
<dbReference type="Gene3D" id="3.30.2350.10">
    <property type="entry name" value="Pseudouridine synthase"/>
    <property type="match status" value="1"/>
</dbReference>
<dbReference type="EMBL" id="JADILW010000042">
    <property type="protein sequence ID" value="MBO8480028.1"/>
    <property type="molecule type" value="Genomic_DNA"/>
</dbReference>
<gene>
    <name evidence="2" type="ORF">IAB76_02820</name>
</gene>
<dbReference type="AlphaFoldDB" id="A0A9D9IYV4"/>
<evidence type="ECO:0000259" key="1">
    <source>
        <dbReference type="Pfam" id="PF00849"/>
    </source>
</evidence>
<dbReference type="InterPro" id="IPR006224">
    <property type="entry name" value="PsdUridine_synth_RluA-like_CS"/>
</dbReference>
<comment type="caution">
    <text evidence="2">The sequence shown here is derived from an EMBL/GenBank/DDBJ whole genome shotgun (WGS) entry which is preliminary data.</text>
</comment>
<evidence type="ECO:0000313" key="2">
    <source>
        <dbReference type="EMBL" id="MBO8480028.1"/>
    </source>
</evidence>
<dbReference type="SUPFAM" id="SSF55120">
    <property type="entry name" value="Pseudouridine synthase"/>
    <property type="match status" value="1"/>
</dbReference>
<dbReference type="InterPro" id="IPR050188">
    <property type="entry name" value="RluA_PseudoU_synthase"/>
</dbReference>
<dbReference type="PANTHER" id="PTHR21600:SF89">
    <property type="entry name" value="RIBOSOMAL LARGE SUBUNIT PSEUDOURIDINE SYNTHASE A"/>
    <property type="match status" value="1"/>
</dbReference>
<dbReference type="GO" id="GO:0140098">
    <property type="term" value="F:catalytic activity, acting on RNA"/>
    <property type="evidence" value="ECO:0007669"/>
    <property type="project" value="UniProtKB-ARBA"/>
</dbReference>
<dbReference type="PROSITE" id="PS01129">
    <property type="entry name" value="PSI_RLU"/>
    <property type="match status" value="1"/>
</dbReference>
<dbReference type="CDD" id="cd02869">
    <property type="entry name" value="PseudoU_synth_RluA_like"/>
    <property type="match status" value="1"/>
</dbReference>
<dbReference type="GO" id="GO:0009982">
    <property type="term" value="F:pseudouridine synthase activity"/>
    <property type="evidence" value="ECO:0007669"/>
    <property type="project" value="InterPro"/>
</dbReference>
<dbReference type="GO" id="GO:0000455">
    <property type="term" value="P:enzyme-directed rRNA pseudouridine synthesis"/>
    <property type="evidence" value="ECO:0007669"/>
    <property type="project" value="TreeGrafter"/>
</dbReference>
<dbReference type="InterPro" id="IPR006145">
    <property type="entry name" value="PsdUridine_synth_RsuA/RluA"/>
</dbReference>
<dbReference type="InterPro" id="IPR020103">
    <property type="entry name" value="PsdUridine_synth_cat_dom_sf"/>
</dbReference>
<dbReference type="Pfam" id="PF00849">
    <property type="entry name" value="PseudoU_synth_2"/>
    <property type="match status" value="1"/>
</dbReference>